<comment type="caution">
    <text evidence="1">The sequence shown here is derived from an EMBL/GenBank/DDBJ whole genome shotgun (WGS) entry which is preliminary data.</text>
</comment>
<keyword evidence="2" id="KW-1185">Reference proteome</keyword>
<dbReference type="Proteomes" id="UP001417504">
    <property type="component" value="Unassembled WGS sequence"/>
</dbReference>
<gene>
    <name evidence="1" type="ORF">Sjap_004926</name>
</gene>
<dbReference type="EMBL" id="JBBNAE010000002">
    <property type="protein sequence ID" value="KAK9145023.1"/>
    <property type="molecule type" value="Genomic_DNA"/>
</dbReference>
<reference evidence="1 2" key="1">
    <citation type="submission" date="2024-01" db="EMBL/GenBank/DDBJ databases">
        <title>Genome assemblies of Stephania.</title>
        <authorList>
            <person name="Yang L."/>
        </authorList>
    </citation>
    <scope>NUCLEOTIDE SEQUENCE [LARGE SCALE GENOMIC DNA]</scope>
    <source>
        <strain evidence="1">QJT</strain>
        <tissue evidence="1">Leaf</tissue>
    </source>
</reference>
<dbReference type="AlphaFoldDB" id="A0AAP0K4M1"/>
<protein>
    <submittedName>
        <fullName evidence="1">Uncharacterized protein</fullName>
    </submittedName>
</protein>
<evidence type="ECO:0000313" key="2">
    <source>
        <dbReference type="Proteomes" id="UP001417504"/>
    </source>
</evidence>
<name>A0AAP0K4M1_9MAGN</name>
<organism evidence="1 2">
    <name type="scientific">Stephania japonica</name>
    <dbReference type="NCBI Taxonomy" id="461633"/>
    <lineage>
        <taxon>Eukaryota</taxon>
        <taxon>Viridiplantae</taxon>
        <taxon>Streptophyta</taxon>
        <taxon>Embryophyta</taxon>
        <taxon>Tracheophyta</taxon>
        <taxon>Spermatophyta</taxon>
        <taxon>Magnoliopsida</taxon>
        <taxon>Ranunculales</taxon>
        <taxon>Menispermaceae</taxon>
        <taxon>Menispermoideae</taxon>
        <taxon>Cissampelideae</taxon>
        <taxon>Stephania</taxon>
    </lineage>
</organism>
<accession>A0AAP0K4M1</accession>
<proteinExistence type="predicted"/>
<evidence type="ECO:0000313" key="1">
    <source>
        <dbReference type="EMBL" id="KAK9145023.1"/>
    </source>
</evidence>
<sequence length="83" mass="9893">MALEQLLKKNKEVLLFYCVESEALAWKVALLSDSIKLLSINWRYHLPTIRKNPIEVLALYMVLRDGFWFNFQFGVFECLFDVY</sequence>